<dbReference type="Proteomes" id="UP000597138">
    <property type="component" value="Unassembled WGS sequence"/>
</dbReference>
<feature type="domain" description="Response regulatory" evidence="3">
    <location>
        <begin position="4"/>
        <end position="120"/>
    </location>
</feature>
<dbReference type="OrthoDB" id="5421695at2"/>
<reference evidence="4" key="4">
    <citation type="submission" date="2024-05" db="EMBL/GenBank/DDBJ databases">
        <authorList>
            <person name="Sun Q."/>
            <person name="Zhou Y."/>
        </authorList>
    </citation>
    <scope>NUCLEOTIDE SEQUENCE</scope>
    <source>
        <strain evidence="4">CGMCC 1.11013</strain>
    </source>
</reference>
<dbReference type="PROSITE" id="PS50110">
    <property type="entry name" value="RESPONSE_REGULATORY"/>
    <property type="match status" value="1"/>
</dbReference>
<organism evidence="5 6">
    <name type="scientific">Caballeronia grimmiae</name>
    <dbReference type="NCBI Taxonomy" id="1071679"/>
    <lineage>
        <taxon>Bacteria</taxon>
        <taxon>Pseudomonadati</taxon>
        <taxon>Pseudomonadota</taxon>
        <taxon>Betaproteobacteria</taxon>
        <taxon>Burkholderiales</taxon>
        <taxon>Burkholderiaceae</taxon>
        <taxon>Caballeronia</taxon>
    </lineage>
</organism>
<dbReference type="InterPro" id="IPR001789">
    <property type="entry name" value="Sig_transdc_resp-reg_receiver"/>
</dbReference>
<evidence type="ECO:0000313" key="5">
    <source>
        <dbReference type="EMBL" id="KDR35962.1"/>
    </source>
</evidence>
<evidence type="ECO:0000313" key="6">
    <source>
        <dbReference type="Proteomes" id="UP000027439"/>
    </source>
</evidence>
<keyword evidence="1 2" id="KW-0597">Phosphoprotein</keyword>
<evidence type="ECO:0000256" key="2">
    <source>
        <dbReference type="PROSITE-ProRule" id="PRU00169"/>
    </source>
</evidence>
<sequence length="121" mass="12763">MTKRILIADDDDDALTGLAHLLNGMGHEVALAANGAQAVKVAAQFAPEVVILDLGMPIVDGLAAARALRDTPNGAAMLLVALTGWGQPQHREMTQEAGFDIHLVKPISGDQLQFILSMTQP</sequence>
<dbReference type="SUPFAM" id="SSF52172">
    <property type="entry name" value="CheY-like"/>
    <property type="match status" value="1"/>
</dbReference>
<dbReference type="EMBL" id="JFHE01000005">
    <property type="protein sequence ID" value="KDR35962.1"/>
    <property type="molecule type" value="Genomic_DNA"/>
</dbReference>
<dbReference type="GO" id="GO:0000160">
    <property type="term" value="P:phosphorelay signal transduction system"/>
    <property type="evidence" value="ECO:0007669"/>
    <property type="project" value="InterPro"/>
</dbReference>
<keyword evidence="5" id="KW-0418">Kinase</keyword>
<dbReference type="InterPro" id="IPR011006">
    <property type="entry name" value="CheY-like_superfamily"/>
</dbReference>
<dbReference type="Proteomes" id="UP000027439">
    <property type="component" value="Unassembled WGS sequence"/>
</dbReference>
<reference evidence="4" key="1">
    <citation type="journal article" date="2014" name="Int. J. Syst. Evol. Microbiol.">
        <title>Complete genome of a new Firmicutes species belonging to the dominant human colonic microbiota ('Ruminococcus bicirculans') reveals two chromosomes and a selective capacity to utilize plant glucans.</title>
        <authorList>
            <consortium name="NISC Comparative Sequencing Program"/>
            <person name="Wegmann U."/>
            <person name="Louis P."/>
            <person name="Goesmann A."/>
            <person name="Henrissat B."/>
            <person name="Duncan S.H."/>
            <person name="Flint H.J."/>
        </authorList>
    </citation>
    <scope>NUCLEOTIDE SEQUENCE</scope>
    <source>
        <strain evidence="4">CGMCC 1.11013</strain>
    </source>
</reference>
<dbReference type="eggNOG" id="COG0784">
    <property type="taxonomic scope" value="Bacteria"/>
</dbReference>
<name>A0A069P653_9BURK</name>
<evidence type="ECO:0000259" key="3">
    <source>
        <dbReference type="PROSITE" id="PS50110"/>
    </source>
</evidence>
<dbReference type="EMBL" id="BMEG01000009">
    <property type="protein sequence ID" value="GGD87861.1"/>
    <property type="molecule type" value="Genomic_DNA"/>
</dbReference>
<reference evidence="7" key="3">
    <citation type="journal article" date="2019" name="Int. J. Syst. Evol. Microbiol.">
        <title>The Global Catalogue of Microorganisms (GCM) 10K type strain sequencing project: providing services to taxonomists for standard genome sequencing and annotation.</title>
        <authorList>
            <consortium name="The Broad Institute Genomics Platform"/>
            <consortium name="The Broad Institute Genome Sequencing Center for Infectious Disease"/>
            <person name="Wu L."/>
            <person name="Ma J."/>
        </authorList>
    </citation>
    <scope>NUCLEOTIDE SEQUENCE [LARGE SCALE GENOMIC DNA]</scope>
    <source>
        <strain evidence="7">CGMCC 1.11013</strain>
    </source>
</reference>
<proteinExistence type="predicted"/>
<evidence type="ECO:0000256" key="1">
    <source>
        <dbReference type="ARBA" id="ARBA00022553"/>
    </source>
</evidence>
<dbReference type="GO" id="GO:0016301">
    <property type="term" value="F:kinase activity"/>
    <property type="evidence" value="ECO:0007669"/>
    <property type="project" value="UniProtKB-KW"/>
</dbReference>
<dbReference type="Gene3D" id="3.40.50.2300">
    <property type="match status" value="1"/>
</dbReference>
<protein>
    <submittedName>
        <fullName evidence="5">Histidine kinase</fullName>
    </submittedName>
</protein>
<evidence type="ECO:0000313" key="4">
    <source>
        <dbReference type="EMBL" id="GGD87861.1"/>
    </source>
</evidence>
<dbReference type="PANTHER" id="PTHR44591:SF3">
    <property type="entry name" value="RESPONSE REGULATORY DOMAIN-CONTAINING PROTEIN"/>
    <property type="match status" value="1"/>
</dbReference>
<dbReference type="InterPro" id="IPR050595">
    <property type="entry name" value="Bact_response_regulator"/>
</dbReference>
<evidence type="ECO:0000313" key="7">
    <source>
        <dbReference type="Proteomes" id="UP000597138"/>
    </source>
</evidence>
<dbReference type="STRING" id="1071679.BG57_25615"/>
<accession>A0A069P653</accession>
<comment type="caution">
    <text evidence="5">The sequence shown here is derived from an EMBL/GenBank/DDBJ whole genome shotgun (WGS) entry which is preliminary data.</text>
</comment>
<dbReference type="RefSeq" id="WP_035962361.1">
    <property type="nucleotide sequence ID" value="NZ_BMEG01000009.1"/>
</dbReference>
<gene>
    <name evidence="5" type="ORF">BG57_25615</name>
    <name evidence="4" type="ORF">GCM10010985_48040</name>
</gene>
<reference evidence="5 6" key="2">
    <citation type="submission" date="2014-03" db="EMBL/GenBank/DDBJ databases">
        <title>Draft Genome Sequences of Four Burkholderia Strains.</title>
        <authorList>
            <person name="Liu X.Y."/>
            <person name="Li C.X."/>
            <person name="Xu J.H."/>
        </authorList>
    </citation>
    <scope>NUCLEOTIDE SEQUENCE [LARGE SCALE GENOMIC DNA]</scope>
    <source>
        <strain evidence="5 6">R27</strain>
    </source>
</reference>
<dbReference type="Pfam" id="PF00072">
    <property type="entry name" value="Response_reg"/>
    <property type="match status" value="1"/>
</dbReference>
<dbReference type="AlphaFoldDB" id="A0A069P653"/>
<keyword evidence="5" id="KW-0808">Transferase</keyword>
<dbReference type="SMART" id="SM00448">
    <property type="entry name" value="REC"/>
    <property type="match status" value="1"/>
</dbReference>
<feature type="modified residue" description="4-aspartylphosphate" evidence="2">
    <location>
        <position position="53"/>
    </location>
</feature>
<keyword evidence="7" id="KW-1185">Reference proteome</keyword>
<dbReference type="PANTHER" id="PTHR44591">
    <property type="entry name" value="STRESS RESPONSE REGULATOR PROTEIN 1"/>
    <property type="match status" value="1"/>
</dbReference>